<dbReference type="AlphaFoldDB" id="A0A3N1H3X9"/>
<reference evidence="1 2" key="1">
    <citation type="submission" date="2018-11" db="EMBL/GenBank/DDBJ databases">
        <title>Sequencing the genomes of 1000 actinobacteria strains.</title>
        <authorList>
            <person name="Klenk H.-P."/>
        </authorList>
    </citation>
    <scope>NUCLEOTIDE SEQUENCE [LARGE SCALE GENOMIC DNA]</scope>
    <source>
        <strain evidence="1 2">DSM 44231</strain>
    </source>
</reference>
<gene>
    <name evidence="1" type="ORF">EDD40_2513</name>
</gene>
<dbReference type="EMBL" id="RJKM01000001">
    <property type="protein sequence ID" value="ROP37215.1"/>
    <property type="molecule type" value="Genomic_DNA"/>
</dbReference>
<evidence type="ECO:0008006" key="3">
    <source>
        <dbReference type="Google" id="ProtNLM"/>
    </source>
</evidence>
<dbReference type="SUPFAM" id="SSF52540">
    <property type="entry name" value="P-loop containing nucleoside triphosphate hydrolases"/>
    <property type="match status" value="1"/>
</dbReference>
<sequence>MNVVDTGADGAQGDGGVPAGVDQRAVAAGGGVVVQVGGNATVTVEQTVRRVLPRQLPAAPGVFAGRVAELVALDRAAGVGAPDGVAASGAVMISAIGGAGGVGKTWLALTWAHRNLHRFPDGQLFVDLHGFSPTGRPISPAEALRGLLDALGVAPDHVPSGPDAQAALYRGLIAGRRMLVVLDNAATAEQVVPLLPGSPTCTVLVTGRTTLASLIDRYGALCLPKMSSVQVRRRGGTR</sequence>
<dbReference type="Proteomes" id="UP000268727">
    <property type="component" value="Unassembled WGS sequence"/>
</dbReference>
<evidence type="ECO:0000313" key="2">
    <source>
        <dbReference type="Proteomes" id="UP000268727"/>
    </source>
</evidence>
<keyword evidence="2" id="KW-1185">Reference proteome</keyword>
<comment type="caution">
    <text evidence="1">The sequence shown here is derived from an EMBL/GenBank/DDBJ whole genome shotgun (WGS) entry which is preliminary data.</text>
</comment>
<proteinExistence type="predicted"/>
<dbReference type="Gene3D" id="3.40.50.300">
    <property type="entry name" value="P-loop containing nucleotide triphosphate hydrolases"/>
    <property type="match status" value="1"/>
</dbReference>
<dbReference type="PANTHER" id="PTHR47691">
    <property type="entry name" value="REGULATOR-RELATED"/>
    <property type="match status" value="1"/>
</dbReference>
<dbReference type="InterPro" id="IPR027417">
    <property type="entry name" value="P-loop_NTPase"/>
</dbReference>
<dbReference type="PANTHER" id="PTHR47691:SF3">
    <property type="entry name" value="HTH-TYPE TRANSCRIPTIONAL REGULATOR RV0890C-RELATED"/>
    <property type="match status" value="1"/>
</dbReference>
<name>A0A3N1H3X9_9PSEU</name>
<protein>
    <recommendedName>
        <fullName evidence="3">NB-ARC domain-containing protein</fullName>
    </recommendedName>
</protein>
<evidence type="ECO:0000313" key="1">
    <source>
        <dbReference type="EMBL" id="ROP37215.1"/>
    </source>
</evidence>
<accession>A0A3N1H3X9</accession>
<organism evidence="1 2">
    <name type="scientific">Saccharothrix texasensis</name>
    <dbReference type="NCBI Taxonomy" id="103734"/>
    <lineage>
        <taxon>Bacteria</taxon>
        <taxon>Bacillati</taxon>
        <taxon>Actinomycetota</taxon>
        <taxon>Actinomycetes</taxon>
        <taxon>Pseudonocardiales</taxon>
        <taxon>Pseudonocardiaceae</taxon>
        <taxon>Saccharothrix</taxon>
    </lineage>
</organism>